<dbReference type="EMBL" id="CM047944">
    <property type="protein sequence ID" value="KAI9899507.1"/>
    <property type="molecule type" value="Genomic_DNA"/>
</dbReference>
<keyword evidence="2" id="KW-1185">Reference proteome</keyword>
<evidence type="ECO:0000313" key="1">
    <source>
        <dbReference type="EMBL" id="KAI9899507.1"/>
    </source>
</evidence>
<reference evidence="1" key="1">
    <citation type="submission" date="2022-10" db="EMBL/GenBank/DDBJ databases">
        <title>Complete Genome of Trichothecium roseum strain YXFP-22015, a Plant Pathogen Isolated from Citrus.</title>
        <authorList>
            <person name="Wang Y."/>
            <person name="Zhu L."/>
        </authorList>
    </citation>
    <scope>NUCLEOTIDE SEQUENCE</scope>
    <source>
        <strain evidence="1">YXFP-22015</strain>
    </source>
</reference>
<gene>
    <name evidence="1" type="ORF">N3K66_005968</name>
</gene>
<proteinExistence type="predicted"/>
<sequence>MTGTLYFWRETEEAGWLSQWYPYAFHDDTDPSIIYKTAEHYMMYHKAILFKDLAVALTILKAHHPREVKNLGRKVKNFNQDTWVKHREDIVTKGTLLKFTKPVNDEGLKEKLLATGDQDIVEASPYDRIWGIGFTEKHAEDVRDDWGLNLLGKSIMMVRTQLREDAKA</sequence>
<dbReference type="Proteomes" id="UP001163324">
    <property type="component" value="Chromosome 5"/>
</dbReference>
<organism evidence="1 2">
    <name type="scientific">Trichothecium roseum</name>
    <dbReference type="NCBI Taxonomy" id="47278"/>
    <lineage>
        <taxon>Eukaryota</taxon>
        <taxon>Fungi</taxon>
        <taxon>Dikarya</taxon>
        <taxon>Ascomycota</taxon>
        <taxon>Pezizomycotina</taxon>
        <taxon>Sordariomycetes</taxon>
        <taxon>Hypocreomycetidae</taxon>
        <taxon>Hypocreales</taxon>
        <taxon>Hypocreales incertae sedis</taxon>
        <taxon>Trichothecium</taxon>
    </lineage>
</organism>
<name>A0ACC0V180_9HYPO</name>
<accession>A0ACC0V180</accession>
<comment type="caution">
    <text evidence="1">The sequence shown here is derived from an EMBL/GenBank/DDBJ whole genome shotgun (WGS) entry which is preliminary data.</text>
</comment>
<protein>
    <submittedName>
        <fullName evidence="1">Uncharacterized protein</fullName>
    </submittedName>
</protein>
<evidence type="ECO:0000313" key="2">
    <source>
        <dbReference type="Proteomes" id="UP001163324"/>
    </source>
</evidence>